<comment type="caution">
    <text evidence="1">The sequence shown here is derived from an EMBL/GenBank/DDBJ whole genome shotgun (WGS) entry which is preliminary data.</text>
</comment>
<accession>A0A402A560</accession>
<reference evidence="3" key="1">
    <citation type="submission" date="2018-12" db="EMBL/GenBank/DDBJ databases">
        <title>Tengunoibacter tsumagoiensis gen. nov., sp. nov., Dictyobacter kobayashii sp. nov., D. alpinus sp. nov., and D. joshuensis sp. nov. and description of Dictyobacteraceae fam. nov. within the order Ktedonobacterales isolated from Tengu-no-mugimeshi.</title>
        <authorList>
            <person name="Wang C.M."/>
            <person name="Zheng Y."/>
            <person name="Sakai Y."/>
            <person name="Toyoda A."/>
            <person name="Minakuchi Y."/>
            <person name="Abe K."/>
            <person name="Yokota A."/>
            <person name="Yabe S."/>
        </authorList>
    </citation>
    <scope>NUCLEOTIDE SEQUENCE [LARGE SCALE GENOMIC DNA]</scope>
    <source>
        <strain evidence="3">Uno3</strain>
    </source>
</reference>
<dbReference type="Proteomes" id="UP000287352">
    <property type="component" value="Unassembled WGS sequence"/>
</dbReference>
<dbReference type="EMBL" id="BIFR01000001">
    <property type="protein sequence ID" value="GCE14196.1"/>
    <property type="molecule type" value="Genomic_DNA"/>
</dbReference>
<sequence length="110" mass="11264">MAISPWYKGDTAPSWTISLIPDSGTINVASLSPSSFTLLIKNTDNGVEVVGSGTFSAITAASGSTPASVVYQPSSADVASLGNYVLFLVISFPGGFTETLSIGVFQVIAK</sequence>
<evidence type="ECO:0000313" key="2">
    <source>
        <dbReference type="EMBL" id="GCE14250.1"/>
    </source>
</evidence>
<proteinExistence type="predicted"/>
<reference evidence="1" key="2">
    <citation type="journal article" date="2019" name="Int. J. Syst. Evol. Microbiol.">
        <title>Tengunoibacter tsumagoiensis gen. nov., sp. nov., Dictyobacter kobayashii sp. nov., Dictyobacter alpinus sp. nov., and description of Dictyobacteraceae fam. nov. within the order Ktedonobacterales isolated from Tengu-no-mugimeshi, a soil-like granular mass of micro-organisms, and emended descriptions of the genera Ktedonobacter and Dictyobacter.</title>
        <authorList>
            <person name="Wang C."/>
            <person name="Zheng Y."/>
            <person name="Sakai Y."/>
            <person name="Toyoda A."/>
            <person name="Minakuchi Y."/>
            <person name="Abe K."/>
            <person name="Yokota A."/>
            <person name="Yabe S."/>
        </authorList>
    </citation>
    <scope>NUCLEOTIDE SEQUENCE</scope>
    <source>
        <strain evidence="1">Uno3</strain>
    </source>
</reference>
<evidence type="ECO:0000313" key="1">
    <source>
        <dbReference type="EMBL" id="GCE14196.1"/>
    </source>
</evidence>
<evidence type="ECO:0000313" key="3">
    <source>
        <dbReference type="Proteomes" id="UP000287352"/>
    </source>
</evidence>
<keyword evidence="3" id="KW-1185">Reference proteome</keyword>
<dbReference type="RefSeq" id="WP_126581665.1">
    <property type="nucleotide sequence ID" value="NZ_BIFR01000001.1"/>
</dbReference>
<name>A0A402A560_9CHLR</name>
<dbReference type="AlphaFoldDB" id="A0A402A560"/>
<gene>
    <name evidence="1" type="ORF">KTT_40550</name>
    <name evidence="2" type="ORF">KTT_41090</name>
</gene>
<dbReference type="EMBL" id="BIFR01000001">
    <property type="protein sequence ID" value="GCE14250.1"/>
    <property type="molecule type" value="Genomic_DNA"/>
</dbReference>
<organism evidence="1 3">
    <name type="scientific">Tengunoibacter tsumagoiensis</name>
    <dbReference type="NCBI Taxonomy" id="2014871"/>
    <lineage>
        <taxon>Bacteria</taxon>
        <taxon>Bacillati</taxon>
        <taxon>Chloroflexota</taxon>
        <taxon>Ktedonobacteria</taxon>
        <taxon>Ktedonobacterales</taxon>
        <taxon>Dictyobacteraceae</taxon>
        <taxon>Tengunoibacter</taxon>
    </lineage>
</organism>
<protein>
    <submittedName>
        <fullName evidence="1">Uncharacterized protein</fullName>
    </submittedName>
</protein>